<dbReference type="GO" id="GO:0031624">
    <property type="term" value="F:ubiquitin conjugating enzyme binding"/>
    <property type="evidence" value="ECO:0007669"/>
    <property type="project" value="TreeGrafter"/>
</dbReference>
<organism evidence="6 7">
    <name type="scientific">Henosepilachna vigintioctopunctata</name>
    <dbReference type="NCBI Taxonomy" id="420089"/>
    <lineage>
        <taxon>Eukaryota</taxon>
        <taxon>Metazoa</taxon>
        <taxon>Ecdysozoa</taxon>
        <taxon>Arthropoda</taxon>
        <taxon>Hexapoda</taxon>
        <taxon>Insecta</taxon>
        <taxon>Pterygota</taxon>
        <taxon>Neoptera</taxon>
        <taxon>Endopterygota</taxon>
        <taxon>Coleoptera</taxon>
        <taxon>Polyphaga</taxon>
        <taxon>Cucujiformia</taxon>
        <taxon>Coccinelloidea</taxon>
        <taxon>Coccinellidae</taxon>
        <taxon>Epilachninae</taxon>
        <taxon>Epilachnini</taxon>
        <taxon>Henosepilachna</taxon>
    </lineage>
</organism>
<gene>
    <name evidence="6" type="ORF">WA026_017113</name>
</gene>
<dbReference type="InterPro" id="IPR049548">
    <property type="entry name" value="Sina-like_RING"/>
</dbReference>
<dbReference type="GO" id="GO:0061630">
    <property type="term" value="F:ubiquitin protein ligase activity"/>
    <property type="evidence" value="ECO:0007669"/>
    <property type="project" value="TreeGrafter"/>
</dbReference>
<sequence length="134" mass="15415">MRGQLQNIEGQDYSQSNLDAVPNIDFYLNRMSDLMNNPVIEEYLSHFECPVCYERMAPPIHQCVEGHVICNPCFLRLIICPKCRSKFSEFRCKAMETLYKNVILPCKNYSKGCKFIGPGDVHIGHESNCEFGDK</sequence>
<dbReference type="Pfam" id="PF21362">
    <property type="entry name" value="Sina_RING"/>
    <property type="match status" value="1"/>
</dbReference>
<dbReference type="GO" id="GO:0008270">
    <property type="term" value="F:zinc ion binding"/>
    <property type="evidence" value="ECO:0007669"/>
    <property type="project" value="UniProtKB-KW"/>
</dbReference>
<dbReference type="AlphaFoldDB" id="A0AAW1TUE9"/>
<comment type="caution">
    <text evidence="6">The sequence shown here is derived from an EMBL/GenBank/DDBJ whole genome shotgun (WGS) entry which is preliminary data.</text>
</comment>
<accession>A0AAW1TUE9</accession>
<keyword evidence="1" id="KW-0479">Metal-binding</keyword>
<protein>
    <recommendedName>
        <fullName evidence="5">RING-type domain-containing protein</fullName>
    </recommendedName>
</protein>
<feature type="domain" description="RING-type" evidence="5">
    <location>
        <begin position="49"/>
        <end position="84"/>
    </location>
</feature>
<evidence type="ECO:0000313" key="6">
    <source>
        <dbReference type="EMBL" id="KAK9872308.1"/>
    </source>
</evidence>
<dbReference type="GO" id="GO:0005737">
    <property type="term" value="C:cytoplasm"/>
    <property type="evidence" value="ECO:0007669"/>
    <property type="project" value="TreeGrafter"/>
</dbReference>
<evidence type="ECO:0000256" key="2">
    <source>
        <dbReference type="ARBA" id="ARBA00022771"/>
    </source>
</evidence>
<reference evidence="6 7" key="1">
    <citation type="submission" date="2023-03" db="EMBL/GenBank/DDBJ databases">
        <title>Genome insight into feeding habits of ladybird beetles.</title>
        <authorList>
            <person name="Li H.-S."/>
            <person name="Huang Y.-H."/>
            <person name="Pang H."/>
        </authorList>
    </citation>
    <scope>NUCLEOTIDE SEQUENCE [LARGE SCALE GENOMIC DNA]</scope>
    <source>
        <strain evidence="6">SYSU_2023b</strain>
        <tissue evidence="6">Whole body</tissue>
    </source>
</reference>
<evidence type="ECO:0000256" key="1">
    <source>
        <dbReference type="ARBA" id="ARBA00022723"/>
    </source>
</evidence>
<evidence type="ECO:0000256" key="3">
    <source>
        <dbReference type="ARBA" id="ARBA00022833"/>
    </source>
</evidence>
<dbReference type="EMBL" id="JARQZJ010000010">
    <property type="protein sequence ID" value="KAK9872308.1"/>
    <property type="molecule type" value="Genomic_DNA"/>
</dbReference>
<dbReference type="GO" id="GO:0043161">
    <property type="term" value="P:proteasome-mediated ubiquitin-dependent protein catabolic process"/>
    <property type="evidence" value="ECO:0007669"/>
    <property type="project" value="TreeGrafter"/>
</dbReference>
<dbReference type="Proteomes" id="UP001431783">
    <property type="component" value="Unassembled WGS sequence"/>
</dbReference>
<evidence type="ECO:0000313" key="7">
    <source>
        <dbReference type="Proteomes" id="UP001431783"/>
    </source>
</evidence>
<dbReference type="PROSITE" id="PS50089">
    <property type="entry name" value="ZF_RING_2"/>
    <property type="match status" value="1"/>
</dbReference>
<dbReference type="Gene3D" id="3.30.40.10">
    <property type="entry name" value="Zinc/RING finger domain, C3HC4 (zinc finger)"/>
    <property type="match status" value="2"/>
</dbReference>
<dbReference type="InterPro" id="IPR001841">
    <property type="entry name" value="Znf_RING"/>
</dbReference>
<evidence type="ECO:0000259" key="5">
    <source>
        <dbReference type="PROSITE" id="PS50089"/>
    </source>
</evidence>
<dbReference type="PANTHER" id="PTHR45877">
    <property type="entry name" value="E3 UBIQUITIN-PROTEIN LIGASE SIAH2"/>
    <property type="match status" value="1"/>
</dbReference>
<dbReference type="InterPro" id="IPR013083">
    <property type="entry name" value="Znf_RING/FYVE/PHD"/>
</dbReference>
<dbReference type="PANTHER" id="PTHR45877:SF2">
    <property type="entry name" value="E3 UBIQUITIN-PROTEIN LIGASE SINA-RELATED"/>
    <property type="match status" value="1"/>
</dbReference>
<name>A0AAW1TUE9_9CUCU</name>
<dbReference type="InterPro" id="IPR004162">
    <property type="entry name" value="SINA-like_animal"/>
</dbReference>
<keyword evidence="2 4" id="KW-0863">Zinc-finger</keyword>
<dbReference type="SUPFAM" id="SSF57850">
    <property type="entry name" value="RING/U-box"/>
    <property type="match status" value="1"/>
</dbReference>
<keyword evidence="7" id="KW-1185">Reference proteome</keyword>
<proteinExistence type="predicted"/>
<evidence type="ECO:0000256" key="4">
    <source>
        <dbReference type="PROSITE-ProRule" id="PRU00175"/>
    </source>
</evidence>
<keyword evidence="3" id="KW-0862">Zinc</keyword>